<keyword evidence="1" id="KW-0328">Glycosyltransferase</keyword>
<dbReference type="InterPro" id="IPR050194">
    <property type="entry name" value="Glycosyltransferase_grp1"/>
</dbReference>
<proteinExistence type="predicted"/>
<evidence type="ECO:0000313" key="4">
    <source>
        <dbReference type="EMBL" id="SES30938.1"/>
    </source>
</evidence>
<name>A0A1H9WAJ4_9CORY</name>
<dbReference type="AlphaFoldDB" id="A0A1H9WAJ4"/>
<dbReference type="GO" id="GO:1901137">
    <property type="term" value="P:carbohydrate derivative biosynthetic process"/>
    <property type="evidence" value="ECO:0007669"/>
    <property type="project" value="UniProtKB-ARBA"/>
</dbReference>
<organism evidence="4 5">
    <name type="scientific">Corynebacterium cystitidis DSM 20524</name>
    <dbReference type="NCBI Taxonomy" id="1121357"/>
    <lineage>
        <taxon>Bacteria</taxon>
        <taxon>Bacillati</taxon>
        <taxon>Actinomycetota</taxon>
        <taxon>Actinomycetes</taxon>
        <taxon>Mycobacteriales</taxon>
        <taxon>Corynebacteriaceae</taxon>
        <taxon>Corynebacterium</taxon>
    </lineage>
</organism>
<dbReference type="CDD" id="cd03794">
    <property type="entry name" value="GT4_WbuB-like"/>
    <property type="match status" value="1"/>
</dbReference>
<dbReference type="RefSeq" id="WP_092260860.1">
    <property type="nucleotide sequence ID" value="NZ_CP047199.1"/>
</dbReference>
<dbReference type="PANTHER" id="PTHR45947">
    <property type="entry name" value="SULFOQUINOVOSYL TRANSFERASE SQD2"/>
    <property type="match status" value="1"/>
</dbReference>
<keyword evidence="5" id="KW-1185">Reference proteome</keyword>
<evidence type="ECO:0000313" key="5">
    <source>
        <dbReference type="Proteomes" id="UP000198929"/>
    </source>
</evidence>
<keyword evidence="2 4" id="KW-0808">Transferase</keyword>
<dbReference type="EMBL" id="FOGQ01000019">
    <property type="protein sequence ID" value="SES30938.1"/>
    <property type="molecule type" value="Genomic_DNA"/>
</dbReference>
<evidence type="ECO:0000256" key="1">
    <source>
        <dbReference type="ARBA" id="ARBA00022676"/>
    </source>
</evidence>
<dbReference type="GO" id="GO:1903509">
    <property type="term" value="P:liposaccharide metabolic process"/>
    <property type="evidence" value="ECO:0007669"/>
    <property type="project" value="UniProtKB-ARBA"/>
</dbReference>
<dbReference type="Pfam" id="PF13692">
    <property type="entry name" value="Glyco_trans_1_4"/>
    <property type="match status" value="1"/>
</dbReference>
<evidence type="ECO:0000256" key="2">
    <source>
        <dbReference type="ARBA" id="ARBA00022679"/>
    </source>
</evidence>
<evidence type="ECO:0000259" key="3">
    <source>
        <dbReference type="Pfam" id="PF13579"/>
    </source>
</evidence>
<dbReference type="GO" id="GO:0016758">
    <property type="term" value="F:hexosyltransferase activity"/>
    <property type="evidence" value="ECO:0007669"/>
    <property type="project" value="TreeGrafter"/>
</dbReference>
<dbReference type="InterPro" id="IPR028098">
    <property type="entry name" value="Glyco_trans_4-like_N"/>
</dbReference>
<dbReference type="Pfam" id="PF13579">
    <property type="entry name" value="Glyco_trans_4_4"/>
    <property type="match status" value="1"/>
</dbReference>
<dbReference type="STRING" id="1121357.SAMN05661109_02629"/>
<feature type="domain" description="Glycosyltransferase subfamily 4-like N-terminal" evidence="3">
    <location>
        <begin position="18"/>
        <end position="213"/>
    </location>
</feature>
<accession>A0A1H9WAJ4</accession>
<dbReference type="PANTHER" id="PTHR45947:SF3">
    <property type="entry name" value="SULFOQUINOVOSYL TRANSFERASE SQD2"/>
    <property type="match status" value="1"/>
</dbReference>
<protein>
    <submittedName>
        <fullName evidence="4">Glycosyltransferase involved in cell wall bisynthesis</fullName>
    </submittedName>
</protein>
<reference evidence="5" key="1">
    <citation type="submission" date="2016-10" db="EMBL/GenBank/DDBJ databases">
        <authorList>
            <person name="Varghese N."/>
            <person name="Submissions S."/>
        </authorList>
    </citation>
    <scope>NUCLEOTIDE SEQUENCE [LARGE SCALE GENOMIC DNA]</scope>
    <source>
        <strain evidence="5">DSM 20524</strain>
    </source>
</reference>
<dbReference type="SUPFAM" id="SSF53756">
    <property type="entry name" value="UDP-Glycosyltransferase/glycogen phosphorylase"/>
    <property type="match status" value="1"/>
</dbReference>
<dbReference type="Gene3D" id="3.40.50.2000">
    <property type="entry name" value="Glycogen Phosphorylase B"/>
    <property type="match status" value="2"/>
</dbReference>
<gene>
    <name evidence="4" type="ORF">SAMN05661109_02629</name>
</gene>
<sequence length="438" mass="48832">MKILVLSQYWYPENGVPQRRWQWLTDILQQAGHEVTVITPPPHYKRKLSTTQWFDQQGFRAAKKYEVGPLGERIVRCGFFPSGRSLTKRIFNQASVAAAMLVAVFGKTPALRDYHPDLIIGTVPALPTASVTWLAAVKYKVPYIIDLRDAWPALFRESNDWNTGTGKSSLREKVLSKGAFQTLTCVTEQSLNKVLGHASGIITTSKLLEEQLHGERKTTTAGQLRRVTTVRNVFPEGTSYRKESTKIVDKGRAPRSLRVLYAGTVGRAQKLHNAIEAARLAKNAGVDIEFAIVGDGASWTDIRDIAPTVNFPLRVEHSTTPDQLVEYYSWADTALVHLTDWDALRFAIPSKIYELFTVGLHISGVVQSEAADLIRQLDAGSVIAPEDPHALAALWQQLAADSQRLAVSDAGRQWVIEQREYVAPRQLLEIVERSAAQQ</sequence>
<dbReference type="Proteomes" id="UP000198929">
    <property type="component" value="Unassembled WGS sequence"/>
</dbReference>